<evidence type="ECO:0000313" key="2">
    <source>
        <dbReference type="EMBL" id="QNP41774.1"/>
    </source>
</evidence>
<gene>
    <name evidence="2" type="ORF">H8B22_06085</name>
</gene>
<dbReference type="Proteomes" id="UP000516018">
    <property type="component" value="Chromosome"/>
</dbReference>
<sequence length="114" mass="12581">MATRYYISLPEPTRARGSDPALAFNAHGAEEFAAQLQDALRTTALFERWRQRQEDPDGVDPSYGATDPQATVHGQQDNLHVVLVVTSTIPGNVLKHRLRLLAGSSWELRDVTAA</sequence>
<dbReference type="AlphaFoldDB" id="A0A7H0G0F8"/>
<organism evidence="2 3">
    <name type="scientific">Agrilutibacter terrestris</name>
    <dbReference type="NCBI Taxonomy" id="2865112"/>
    <lineage>
        <taxon>Bacteria</taxon>
        <taxon>Pseudomonadati</taxon>
        <taxon>Pseudomonadota</taxon>
        <taxon>Gammaproteobacteria</taxon>
        <taxon>Lysobacterales</taxon>
        <taxon>Lysobacteraceae</taxon>
        <taxon>Agrilutibacter</taxon>
    </lineage>
</organism>
<dbReference type="EMBL" id="CP060820">
    <property type="protein sequence ID" value="QNP41774.1"/>
    <property type="molecule type" value="Genomic_DNA"/>
</dbReference>
<proteinExistence type="predicted"/>
<name>A0A7H0G0F8_9GAMM</name>
<dbReference type="RefSeq" id="WP_187713210.1">
    <property type="nucleotide sequence ID" value="NZ_CP060820.1"/>
</dbReference>
<dbReference type="KEGG" id="lsx:H8B22_06085"/>
<accession>A0A7H0G0F8</accession>
<evidence type="ECO:0000256" key="1">
    <source>
        <dbReference type="SAM" id="MobiDB-lite"/>
    </source>
</evidence>
<protein>
    <submittedName>
        <fullName evidence="2">Uncharacterized protein</fullName>
    </submittedName>
</protein>
<keyword evidence="3" id="KW-1185">Reference proteome</keyword>
<reference evidence="2 3" key="1">
    <citation type="submission" date="2020-08" db="EMBL/GenBank/DDBJ databases">
        <title>Lysobacter sp. II4 sp. nov., isolated from soil.</title>
        <authorList>
            <person name="Woo C.Y."/>
            <person name="Kim J."/>
        </authorList>
    </citation>
    <scope>NUCLEOTIDE SEQUENCE [LARGE SCALE GENOMIC DNA]</scope>
    <source>
        <strain evidence="2 3">II4</strain>
    </source>
</reference>
<evidence type="ECO:0000313" key="3">
    <source>
        <dbReference type="Proteomes" id="UP000516018"/>
    </source>
</evidence>
<feature type="region of interest" description="Disordered" evidence="1">
    <location>
        <begin position="50"/>
        <end position="73"/>
    </location>
</feature>